<keyword evidence="1" id="KW-0472">Membrane</keyword>
<keyword evidence="1" id="KW-1133">Transmembrane helix</keyword>
<proteinExistence type="predicted"/>
<feature type="transmembrane region" description="Helical" evidence="1">
    <location>
        <begin position="20"/>
        <end position="39"/>
    </location>
</feature>
<organism evidence="2 3">
    <name type="scientific">Quercus suber</name>
    <name type="common">Cork oak</name>
    <dbReference type="NCBI Taxonomy" id="58331"/>
    <lineage>
        <taxon>Eukaryota</taxon>
        <taxon>Viridiplantae</taxon>
        <taxon>Streptophyta</taxon>
        <taxon>Embryophyta</taxon>
        <taxon>Tracheophyta</taxon>
        <taxon>Spermatophyta</taxon>
        <taxon>Magnoliopsida</taxon>
        <taxon>eudicotyledons</taxon>
        <taxon>Gunneridae</taxon>
        <taxon>Pentapetalae</taxon>
        <taxon>rosids</taxon>
        <taxon>fabids</taxon>
        <taxon>Fagales</taxon>
        <taxon>Fagaceae</taxon>
        <taxon>Quercus</taxon>
    </lineage>
</organism>
<sequence>MYGMRIYTNGIWVGRHLSNVVRLWVSAGSMASVISRMYLFVLARLDSDQGIQEIGTYMTIKKGVREEILYNAQMTSMYFEAKNV</sequence>
<comment type="caution">
    <text evidence="2">The sequence shown here is derived from an EMBL/GenBank/DDBJ whole genome shotgun (WGS) entry which is preliminary data.</text>
</comment>
<accession>A0AAW0LRC7</accession>
<gene>
    <name evidence="2" type="ORF">CFP56_036427</name>
</gene>
<evidence type="ECO:0000313" key="3">
    <source>
        <dbReference type="Proteomes" id="UP000237347"/>
    </source>
</evidence>
<dbReference type="Proteomes" id="UP000237347">
    <property type="component" value="Unassembled WGS sequence"/>
</dbReference>
<name>A0AAW0LRC7_QUESU</name>
<dbReference type="AlphaFoldDB" id="A0AAW0LRC7"/>
<evidence type="ECO:0000313" key="2">
    <source>
        <dbReference type="EMBL" id="KAK7853272.1"/>
    </source>
</evidence>
<keyword evidence="1" id="KW-0812">Transmembrane</keyword>
<dbReference type="EMBL" id="PKMF04000067">
    <property type="protein sequence ID" value="KAK7853272.1"/>
    <property type="molecule type" value="Genomic_DNA"/>
</dbReference>
<keyword evidence="3" id="KW-1185">Reference proteome</keyword>
<evidence type="ECO:0000256" key="1">
    <source>
        <dbReference type="SAM" id="Phobius"/>
    </source>
</evidence>
<reference evidence="2 3" key="1">
    <citation type="journal article" date="2018" name="Sci. Data">
        <title>The draft genome sequence of cork oak.</title>
        <authorList>
            <person name="Ramos A.M."/>
            <person name="Usie A."/>
            <person name="Barbosa P."/>
            <person name="Barros P.M."/>
            <person name="Capote T."/>
            <person name="Chaves I."/>
            <person name="Simoes F."/>
            <person name="Abreu I."/>
            <person name="Carrasquinho I."/>
            <person name="Faro C."/>
            <person name="Guimaraes J.B."/>
            <person name="Mendonca D."/>
            <person name="Nobrega F."/>
            <person name="Rodrigues L."/>
            <person name="Saibo N.J.M."/>
            <person name="Varela M.C."/>
            <person name="Egas C."/>
            <person name="Matos J."/>
            <person name="Miguel C.M."/>
            <person name="Oliveira M.M."/>
            <person name="Ricardo C.P."/>
            <person name="Goncalves S."/>
        </authorList>
    </citation>
    <scope>NUCLEOTIDE SEQUENCE [LARGE SCALE GENOMIC DNA]</scope>
    <source>
        <strain evidence="3">cv. HL8</strain>
    </source>
</reference>
<protein>
    <submittedName>
        <fullName evidence="2">Uncharacterized protein</fullName>
    </submittedName>
</protein>